<dbReference type="Pfam" id="PF03168">
    <property type="entry name" value="LEA_2"/>
    <property type="match status" value="1"/>
</dbReference>
<evidence type="ECO:0000313" key="4">
    <source>
        <dbReference type="Proteomes" id="UP001634007"/>
    </source>
</evidence>
<feature type="transmembrane region" description="Helical" evidence="1">
    <location>
        <begin position="12"/>
        <end position="32"/>
    </location>
</feature>
<evidence type="ECO:0000259" key="2">
    <source>
        <dbReference type="Pfam" id="PF03168"/>
    </source>
</evidence>
<keyword evidence="4" id="KW-1185">Reference proteome</keyword>
<proteinExistence type="predicted"/>
<reference evidence="3 4" key="1">
    <citation type="submission" date="2024-11" db="EMBL/GenBank/DDBJ databases">
        <title>Chromosome-level genome assembly of Eucalyptus globulus Labill. provides insights into its genome evolution.</title>
        <authorList>
            <person name="Li X."/>
        </authorList>
    </citation>
    <scope>NUCLEOTIDE SEQUENCE [LARGE SCALE GENOMIC DNA]</scope>
    <source>
        <strain evidence="3">CL2024</strain>
        <tissue evidence="3">Fresh tender leaves</tissue>
    </source>
</reference>
<evidence type="ECO:0000313" key="3">
    <source>
        <dbReference type="EMBL" id="KAL3742995.1"/>
    </source>
</evidence>
<dbReference type="InterPro" id="IPR004864">
    <property type="entry name" value="LEA_2"/>
</dbReference>
<name>A0ABD3L499_EUCGL</name>
<keyword evidence="1" id="KW-0472">Membrane</keyword>
<protein>
    <recommendedName>
        <fullName evidence="2">Late embryogenesis abundant protein LEA-2 subgroup domain-containing protein</fullName>
    </recommendedName>
</protein>
<keyword evidence="1" id="KW-1133">Transmembrane helix</keyword>
<dbReference type="Proteomes" id="UP001634007">
    <property type="component" value="Unassembled WGS sequence"/>
</dbReference>
<organism evidence="3 4">
    <name type="scientific">Eucalyptus globulus</name>
    <name type="common">Tasmanian blue gum</name>
    <dbReference type="NCBI Taxonomy" id="34317"/>
    <lineage>
        <taxon>Eukaryota</taxon>
        <taxon>Viridiplantae</taxon>
        <taxon>Streptophyta</taxon>
        <taxon>Embryophyta</taxon>
        <taxon>Tracheophyta</taxon>
        <taxon>Spermatophyta</taxon>
        <taxon>Magnoliopsida</taxon>
        <taxon>eudicotyledons</taxon>
        <taxon>Gunneridae</taxon>
        <taxon>Pentapetalae</taxon>
        <taxon>rosids</taxon>
        <taxon>malvids</taxon>
        <taxon>Myrtales</taxon>
        <taxon>Myrtaceae</taxon>
        <taxon>Myrtoideae</taxon>
        <taxon>Eucalypteae</taxon>
        <taxon>Eucalyptus</taxon>
    </lineage>
</organism>
<evidence type="ECO:0000256" key="1">
    <source>
        <dbReference type="SAM" id="Phobius"/>
    </source>
</evidence>
<dbReference type="PANTHER" id="PTHR31852">
    <property type="entry name" value="LATE EMBRYOGENESIS ABUNDANT (LEA) HYDROXYPROLINE-RICH GLYCOPROTEIN FAMILY"/>
    <property type="match status" value="1"/>
</dbReference>
<comment type="caution">
    <text evidence="3">The sequence shown here is derived from an EMBL/GenBank/DDBJ whole genome shotgun (WGS) entry which is preliminary data.</text>
</comment>
<dbReference type="EMBL" id="JBJKBG010000004">
    <property type="protein sequence ID" value="KAL3742995.1"/>
    <property type="molecule type" value="Genomic_DNA"/>
</dbReference>
<feature type="domain" description="Late embryogenesis abundant protein LEA-2 subgroup" evidence="2">
    <location>
        <begin position="38"/>
        <end position="136"/>
    </location>
</feature>
<sequence>MAGGGNNTKCLANMAAIVILQAAIILILAFTAMRVREVTIKNTNFGGFEYANGTMSLAYNGTVVGDAAIAKGGRAKARDTAKFNMTVDVTSSRLTCCEPWNGHELRVLTLKGDTKVRGKVKLLKVMKRKNSIVMDCALSVNLATCAMTTKCK</sequence>
<dbReference type="AlphaFoldDB" id="A0ABD3L499"/>
<accession>A0ABD3L499</accession>
<keyword evidence="1" id="KW-0812">Transmembrane</keyword>
<dbReference type="InterPro" id="IPR055301">
    <property type="entry name" value="Lea14-like_2"/>
</dbReference>
<gene>
    <name evidence="3" type="ORF">ACJRO7_018320</name>
</gene>